<keyword evidence="3" id="KW-1185">Reference proteome</keyword>
<dbReference type="InterPro" id="IPR024653">
    <property type="entry name" value="Peptidase_M10/M27/M57"/>
</dbReference>
<gene>
    <name evidence="2" type="ORF">FTOL_07864</name>
</gene>
<dbReference type="Proteomes" id="UP001187734">
    <property type="component" value="Unassembled WGS sequence"/>
</dbReference>
<dbReference type="EMBL" id="ONZP01000270">
    <property type="protein sequence ID" value="SPJ79473.1"/>
    <property type="molecule type" value="Genomic_DNA"/>
</dbReference>
<dbReference type="AlphaFoldDB" id="A0AAE8MCK1"/>
<dbReference type="Gene3D" id="3.40.390.10">
    <property type="entry name" value="Collagenase (Catalytic Domain)"/>
    <property type="match status" value="1"/>
</dbReference>
<evidence type="ECO:0008006" key="4">
    <source>
        <dbReference type="Google" id="ProtNLM"/>
    </source>
</evidence>
<proteinExistence type="predicted"/>
<evidence type="ECO:0000313" key="3">
    <source>
        <dbReference type="Proteomes" id="UP001187734"/>
    </source>
</evidence>
<organism evidence="2 3">
    <name type="scientific">Fusarium torulosum</name>
    <dbReference type="NCBI Taxonomy" id="33205"/>
    <lineage>
        <taxon>Eukaryota</taxon>
        <taxon>Fungi</taxon>
        <taxon>Dikarya</taxon>
        <taxon>Ascomycota</taxon>
        <taxon>Pezizomycotina</taxon>
        <taxon>Sordariomycetes</taxon>
        <taxon>Hypocreomycetidae</taxon>
        <taxon>Hypocreales</taxon>
        <taxon>Nectriaceae</taxon>
        <taxon>Fusarium</taxon>
    </lineage>
</organism>
<dbReference type="GO" id="GO:0008237">
    <property type="term" value="F:metallopeptidase activity"/>
    <property type="evidence" value="ECO:0007669"/>
    <property type="project" value="InterPro"/>
</dbReference>
<comment type="caution">
    <text evidence="2">The sequence shown here is derived from an EMBL/GenBank/DDBJ whole genome shotgun (WGS) entry which is preliminary data.</text>
</comment>
<evidence type="ECO:0000313" key="2">
    <source>
        <dbReference type="EMBL" id="SPJ79473.1"/>
    </source>
</evidence>
<sequence length="248" mass="27803">MATVDATPQLLKYHCRTQEEEDPSFGPAPISNLAGTTGDNAPDQPDSLVVGFGEIVPRWDVKTAGARKLQYFVATDTFPSPSVAQTAAKEFQAAAESWNELELGISISETTDQEAVNFNLVYKVNTLKSEMDTLAQAFFPHETNEEVIVFKLALGPQYLPILKNIFQHEIGHILGLRHEFAIEKEGFGAVQLFEKNEKSVMSYNFPPRIQDSDREQITEFYKLANGYMINGSPVTDFQPQIRRKTGRR</sequence>
<protein>
    <recommendedName>
        <fullName evidence="4">Peptidase metallopeptidase domain-containing protein</fullName>
    </recommendedName>
</protein>
<accession>A0AAE8MCK1</accession>
<evidence type="ECO:0000256" key="1">
    <source>
        <dbReference type="SAM" id="MobiDB-lite"/>
    </source>
</evidence>
<dbReference type="Pfam" id="PF12388">
    <property type="entry name" value="Peptidase_M57"/>
    <property type="match status" value="1"/>
</dbReference>
<feature type="region of interest" description="Disordered" evidence="1">
    <location>
        <begin position="18"/>
        <end position="45"/>
    </location>
</feature>
<dbReference type="SUPFAM" id="SSF55486">
    <property type="entry name" value="Metalloproteases ('zincins'), catalytic domain"/>
    <property type="match status" value="1"/>
</dbReference>
<name>A0AAE8MCK1_9HYPO</name>
<reference evidence="2" key="1">
    <citation type="submission" date="2018-03" db="EMBL/GenBank/DDBJ databases">
        <authorList>
            <person name="Guldener U."/>
        </authorList>
    </citation>
    <scope>NUCLEOTIDE SEQUENCE</scope>
</reference>
<dbReference type="InterPro" id="IPR024079">
    <property type="entry name" value="MetalloPept_cat_dom_sf"/>
</dbReference>